<feature type="compositionally biased region" description="Polar residues" evidence="1">
    <location>
        <begin position="286"/>
        <end position="298"/>
    </location>
</feature>
<dbReference type="SUPFAM" id="SSF46689">
    <property type="entry name" value="Homeodomain-like"/>
    <property type="match status" value="1"/>
</dbReference>
<dbReference type="InterPro" id="IPR009057">
    <property type="entry name" value="Homeodomain-like_sf"/>
</dbReference>
<feature type="compositionally biased region" description="Basic and acidic residues" evidence="1">
    <location>
        <begin position="54"/>
        <end position="71"/>
    </location>
</feature>
<reference evidence="3 4" key="1">
    <citation type="submission" date="2024-07" db="EMBL/GenBank/DDBJ databases">
        <title>Section-level genome sequencing and comparative genomics of Aspergillus sections Usti and Cavernicolus.</title>
        <authorList>
            <consortium name="Lawrence Berkeley National Laboratory"/>
            <person name="Nybo J.L."/>
            <person name="Vesth T.C."/>
            <person name="Theobald S."/>
            <person name="Frisvad J.C."/>
            <person name="Larsen T.O."/>
            <person name="Kjaerboelling I."/>
            <person name="Rothschild-Mancinelli K."/>
            <person name="Lyhne E.K."/>
            <person name="Kogle M.E."/>
            <person name="Barry K."/>
            <person name="Clum A."/>
            <person name="Na H."/>
            <person name="Ledsgaard L."/>
            <person name="Lin J."/>
            <person name="Lipzen A."/>
            <person name="Kuo A."/>
            <person name="Riley R."/>
            <person name="Mondo S."/>
            <person name="Labutti K."/>
            <person name="Haridas S."/>
            <person name="Pangalinan J."/>
            <person name="Salamov A.A."/>
            <person name="Simmons B.A."/>
            <person name="Magnuson J.K."/>
            <person name="Chen J."/>
            <person name="Drula E."/>
            <person name="Henrissat B."/>
            <person name="Wiebenga A."/>
            <person name="Lubbers R.J."/>
            <person name="Gomes A.C."/>
            <person name="Makela M.R."/>
            <person name="Stajich J."/>
            <person name="Grigoriev I.V."/>
            <person name="Mortensen U.H."/>
            <person name="De Vries R.P."/>
            <person name="Baker S.E."/>
            <person name="Andersen M.R."/>
        </authorList>
    </citation>
    <scope>NUCLEOTIDE SEQUENCE [LARGE SCALE GENOMIC DNA]</scope>
    <source>
        <strain evidence="3 4">CBS 588.65</strain>
    </source>
</reference>
<feature type="compositionally biased region" description="Polar residues" evidence="1">
    <location>
        <begin position="1"/>
        <end position="16"/>
    </location>
</feature>
<protein>
    <recommendedName>
        <fullName evidence="2">SWIRM domain-containing protein</fullName>
    </recommendedName>
</protein>
<accession>A0ABR4H2H3</accession>
<dbReference type="Pfam" id="PF04433">
    <property type="entry name" value="SWIRM"/>
    <property type="match status" value="1"/>
</dbReference>
<dbReference type="PROSITE" id="PS50934">
    <property type="entry name" value="SWIRM"/>
    <property type="match status" value="1"/>
</dbReference>
<feature type="domain" description="SWIRM" evidence="2">
    <location>
        <begin position="299"/>
        <end position="397"/>
    </location>
</feature>
<evidence type="ECO:0000259" key="2">
    <source>
        <dbReference type="PROSITE" id="PS50934"/>
    </source>
</evidence>
<feature type="region of interest" description="Disordered" evidence="1">
    <location>
        <begin position="221"/>
        <end position="306"/>
    </location>
</feature>
<gene>
    <name evidence="3" type="ORF">BJX63DRAFT_352420</name>
</gene>
<evidence type="ECO:0000313" key="4">
    <source>
        <dbReference type="Proteomes" id="UP001610334"/>
    </source>
</evidence>
<dbReference type="InterPro" id="IPR007526">
    <property type="entry name" value="SWIRM"/>
</dbReference>
<dbReference type="Gene3D" id="1.10.10.10">
    <property type="entry name" value="Winged helix-like DNA-binding domain superfamily/Winged helix DNA-binding domain"/>
    <property type="match status" value="1"/>
</dbReference>
<organism evidence="3 4">
    <name type="scientific">Aspergillus granulosus</name>
    <dbReference type="NCBI Taxonomy" id="176169"/>
    <lineage>
        <taxon>Eukaryota</taxon>
        <taxon>Fungi</taxon>
        <taxon>Dikarya</taxon>
        <taxon>Ascomycota</taxon>
        <taxon>Pezizomycotina</taxon>
        <taxon>Eurotiomycetes</taxon>
        <taxon>Eurotiomycetidae</taxon>
        <taxon>Eurotiales</taxon>
        <taxon>Aspergillaceae</taxon>
        <taxon>Aspergillus</taxon>
        <taxon>Aspergillus subgen. Nidulantes</taxon>
    </lineage>
</organism>
<dbReference type="EMBL" id="JBFXLT010000087">
    <property type="protein sequence ID" value="KAL2809505.1"/>
    <property type="molecule type" value="Genomic_DNA"/>
</dbReference>
<evidence type="ECO:0000313" key="3">
    <source>
        <dbReference type="EMBL" id="KAL2809505.1"/>
    </source>
</evidence>
<dbReference type="PANTHER" id="PTHR12374:SF21">
    <property type="entry name" value="SWIRM DOMAIN-CONTAINING PROTEIN FUN19-RELATED"/>
    <property type="match status" value="1"/>
</dbReference>
<comment type="caution">
    <text evidence="3">The sequence shown here is derived from an EMBL/GenBank/DDBJ whole genome shotgun (WGS) entry which is preliminary data.</text>
</comment>
<keyword evidence="4" id="KW-1185">Reference proteome</keyword>
<sequence>MTSFPAASPLVSSNKPNMGRLPLVSSLMSPPEPKPFESFQSTFPPHKMSQDPSYSHDMKLAPISIDRKRTQSEMNLPSPPVTPYTGNKKRKSSISEQPDGDTLVGPSRDPVLFPRHESISDIATDEPLFGPMLPSSTEALTTEAVMEEHIKSHMARFGNKRNKPTHEEYRLALSCVPIVASLYNRDPGLYARQERETLDRQLAMMNRRPLQVLDGGLKRIAPAPTKRVVPAQPRVQRTPRVKRTPKSTPKQRALESFDVQSPNFKPSRAPGTSKEDTDFNSLKDFSPSSEIIGSSGKSLKSEWKGPPINLTNDPDRELLAQNELNLAATLRLSCATYLSSKRRIFEARLKAFKIGKEFRKTDAQQACKIDVNKASKLWTAYERVGLFDIKYFQQYLK</sequence>
<name>A0ABR4H2H3_9EURO</name>
<feature type="region of interest" description="Disordered" evidence="1">
    <location>
        <begin position="1"/>
        <end position="106"/>
    </location>
</feature>
<dbReference type="InterPro" id="IPR036388">
    <property type="entry name" value="WH-like_DNA-bd_sf"/>
</dbReference>
<dbReference type="Proteomes" id="UP001610334">
    <property type="component" value="Unassembled WGS sequence"/>
</dbReference>
<proteinExistence type="predicted"/>
<dbReference type="PANTHER" id="PTHR12374">
    <property type="entry name" value="TRANSCRIPTIONAL ADAPTOR 2 ADA2 -RELATED"/>
    <property type="match status" value="1"/>
</dbReference>
<evidence type="ECO:0000256" key="1">
    <source>
        <dbReference type="SAM" id="MobiDB-lite"/>
    </source>
</evidence>